<dbReference type="SMART" id="SM00347">
    <property type="entry name" value="HTH_MARR"/>
    <property type="match status" value="1"/>
</dbReference>
<dbReference type="InterPro" id="IPR039422">
    <property type="entry name" value="MarR/SlyA-like"/>
</dbReference>
<accession>A0A6N8GNJ4</accession>
<comment type="caution">
    <text evidence="3">The sequence shown here is derived from an EMBL/GenBank/DDBJ whole genome shotgun (WGS) entry which is preliminary data.</text>
</comment>
<name>A0A6N8GNJ4_9MICC</name>
<gene>
    <name evidence="3" type="ORF">GMA12_11460</name>
</gene>
<sequence>MTQQPDQDPVEHSERQRVSAPELSWAVRALVRAAAEVDRELARRLALRPLDYSALNHVMSGPAPLGSAELSGRLGISTGSATELVDRLEEAGHLHRSPHPRDRRRKVLEPTDAAVARTLGALQPLLERLDGLSEQFSPEDQAVIGRYLRAVTAHFHDFARATPAQDDPVPQAPKDTTP</sequence>
<dbReference type="GO" id="GO:0003700">
    <property type="term" value="F:DNA-binding transcription factor activity"/>
    <property type="evidence" value="ECO:0007669"/>
    <property type="project" value="InterPro"/>
</dbReference>
<feature type="region of interest" description="Disordered" evidence="1">
    <location>
        <begin position="159"/>
        <end position="178"/>
    </location>
</feature>
<dbReference type="PROSITE" id="PS50995">
    <property type="entry name" value="HTH_MARR_2"/>
    <property type="match status" value="1"/>
</dbReference>
<evidence type="ECO:0000259" key="2">
    <source>
        <dbReference type="PROSITE" id="PS50995"/>
    </source>
</evidence>
<protein>
    <submittedName>
        <fullName evidence="3">MarR family transcriptional regulator</fullName>
    </submittedName>
</protein>
<evidence type="ECO:0000313" key="4">
    <source>
        <dbReference type="Proteomes" id="UP000436989"/>
    </source>
</evidence>
<proteinExistence type="predicted"/>
<dbReference type="InterPro" id="IPR036390">
    <property type="entry name" value="WH_DNA-bd_sf"/>
</dbReference>
<dbReference type="InterPro" id="IPR036388">
    <property type="entry name" value="WH-like_DNA-bd_sf"/>
</dbReference>
<dbReference type="PANTHER" id="PTHR33164">
    <property type="entry name" value="TRANSCRIPTIONAL REGULATOR, MARR FAMILY"/>
    <property type="match status" value="1"/>
</dbReference>
<evidence type="ECO:0000313" key="3">
    <source>
        <dbReference type="EMBL" id="MUN63752.1"/>
    </source>
</evidence>
<dbReference type="Proteomes" id="UP000436989">
    <property type="component" value="Unassembled WGS sequence"/>
</dbReference>
<dbReference type="Gene3D" id="1.10.10.10">
    <property type="entry name" value="Winged helix-like DNA-binding domain superfamily/Winged helix DNA-binding domain"/>
    <property type="match status" value="1"/>
</dbReference>
<organism evidence="3 4">
    <name type="scientific">Kocuria sediminis</name>
    <dbReference type="NCBI Taxonomy" id="1038857"/>
    <lineage>
        <taxon>Bacteria</taxon>
        <taxon>Bacillati</taxon>
        <taxon>Actinomycetota</taxon>
        <taxon>Actinomycetes</taxon>
        <taxon>Micrococcales</taxon>
        <taxon>Micrococcaceae</taxon>
        <taxon>Kocuria</taxon>
    </lineage>
</organism>
<dbReference type="RefSeq" id="WP_156269648.1">
    <property type="nucleotide sequence ID" value="NZ_WOGU01000009.1"/>
</dbReference>
<keyword evidence="4" id="KW-1185">Reference proteome</keyword>
<evidence type="ECO:0000256" key="1">
    <source>
        <dbReference type="SAM" id="MobiDB-lite"/>
    </source>
</evidence>
<dbReference type="PRINTS" id="PR00598">
    <property type="entry name" value="HTHMARR"/>
</dbReference>
<dbReference type="AlphaFoldDB" id="A0A6N8GNJ4"/>
<dbReference type="InterPro" id="IPR000835">
    <property type="entry name" value="HTH_MarR-typ"/>
</dbReference>
<feature type="domain" description="HTH marR-type" evidence="2">
    <location>
        <begin position="20"/>
        <end position="153"/>
    </location>
</feature>
<dbReference type="SUPFAM" id="SSF46785">
    <property type="entry name" value="Winged helix' DNA-binding domain"/>
    <property type="match status" value="1"/>
</dbReference>
<dbReference type="GO" id="GO:0006950">
    <property type="term" value="P:response to stress"/>
    <property type="evidence" value="ECO:0007669"/>
    <property type="project" value="TreeGrafter"/>
</dbReference>
<dbReference type="Pfam" id="PF12802">
    <property type="entry name" value="MarR_2"/>
    <property type="match status" value="1"/>
</dbReference>
<dbReference type="EMBL" id="WOGU01000009">
    <property type="protein sequence ID" value="MUN63752.1"/>
    <property type="molecule type" value="Genomic_DNA"/>
</dbReference>
<dbReference type="PANTHER" id="PTHR33164:SF106">
    <property type="entry name" value="TRANSCRIPTIONAL REGULATORY PROTEIN"/>
    <property type="match status" value="1"/>
</dbReference>
<reference evidence="3 4" key="1">
    <citation type="submission" date="2019-12" db="EMBL/GenBank/DDBJ databases">
        <authorList>
            <person name="Shi Y."/>
        </authorList>
    </citation>
    <scope>NUCLEOTIDE SEQUENCE [LARGE SCALE GENOMIC DNA]</scope>
    <source>
        <strain evidence="3 4">JCM 17929</strain>
    </source>
</reference>